<dbReference type="AlphaFoldDB" id="A0A7J6HBT2"/>
<evidence type="ECO:0000313" key="3">
    <source>
        <dbReference type="Proteomes" id="UP000583929"/>
    </source>
</evidence>
<accession>A0A7J6HBT2</accession>
<evidence type="ECO:0000313" key="2">
    <source>
        <dbReference type="EMBL" id="KAF4392381.1"/>
    </source>
</evidence>
<protein>
    <recommendedName>
        <fullName evidence="1">RNase H type-1 domain-containing protein</fullName>
    </recommendedName>
</protein>
<dbReference type="InterPro" id="IPR036397">
    <property type="entry name" value="RNaseH_sf"/>
</dbReference>
<dbReference type="Proteomes" id="UP000583929">
    <property type="component" value="Unassembled WGS sequence"/>
</dbReference>
<reference evidence="2 3" key="1">
    <citation type="journal article" date="2020" name="bioRxiv">
        <title>Sequence and annotation of 42 cannabis genomes reveals extensive copy number variation in cannabinoid synthesis and pathogen resistance genes.</title>
        <authorList>
            <person name="Mckernan K.J."/>
            <person name="Helbert Y."/>
            <person name="Kane L.T."/>
            <person name="Ebling H."/>
            <person name="Zhang L."/>
            <person name="Liu B."/>
            <person name="Eaton Z."/>
            <person name="Mclaughlin S."/>
            <person name="Kingan S."/>
            <person name="Baybayan P."/>
            <person name="Concepcion G."/>
            <person name="Jordan M."/>
            <person name="Riva A."/>
            <person name="Barbazuk W."/>
            <person name="Harkins T."/>
        </authorList>
    </citation>
    <scope>NUCLEOTIDE SEQUENCE [LARGE SCALE GENOMIC DNA]</scope>
    <source>
        <strain evidence="3">cv. Jamaican Lion 4</strain>
        <tissue evidence="2">Leaf</tissue>
    </source>
</reference>
<dbReference type="InterPro" id="IPR002156">
    <property type="entry name" value="RNaseH_domain"/>
</dbReference>
<proteinExistence type="predicted"/>
<dbReference type="InterPro" id="IPR012337">
    <property type="entry name" value="RNaseH-like_sf"/>
</dbReference>
<dbReference type="CDD" id="cd06222">
    <property type="entry name" value="RNase_H_like"/>
    <property type="match status" value="1"/>
</dbReference>
<dbReference type="InterPro" id="IPR044730">
    <property type="entry name" value="RNase_H-like_dom_plant"/>
</dbReference>
<feature type="domain" description="RNase H type-1" evidence="1">
    <location>
        <begin position="365"/>
        <end position="474"/>
    </location>
</feature>
<dbReference type="PANTHER" id="PTHR47723:SF21">
    <property type="entry name" value="POLYNUCLEOTIDYL TRANSFERASE, RIBONUCLEASE H-LIKE SUPERFAMILY PROTEIN"/>
    <property type="match status" value="1"/>
</dbReference>
<dbReference type="GO" id="GO:0003676">
    <property type="term" value="F:nucleic acid binding"/>
    <property type="evidence" value="ECO:0007669"/>
    <property type="project" value="InterPro"/>
</dbReference>
<comment type="caution">
    <text evidence="2">The sequence shown here is derived from an EMBL/GenBank/DDBJ whole genome shotgun (WGS) entry which is preliminary data.</text>
</comment>
<evidence type="ECO:0000259" key="1">
    <source>
        <dbReference type="Pfam" id="PF13456"/>
    </source>
</evidence>
<dbReference type="Gene3D" id="3.30.420.10">
    <property type="entry name" value="Ribonuclease H-like superfamily/Ribonuclease H"/>
    <property type="match status" value="1"/>
</dbReference>
<organism evidence="2 3">
    <name type="scientific">Cannabis sativa</name>
    <name type="common">Hemp</name>
    <name type="synonym">Marijuana</name>
    <dbReference type="NCBI Taxonomy" id="3483"/>
    <lineage>
        <taxon>Eukaryota</taxon>
        <taxon>Viridiplantae</taxon>
        <taxon>Streptophyta</taxon>
        <taxon>Embryophyta</taxon>
        <taxon>Tracheophyta</taxon>
        <taxon>Spermatophyta</taxon>
        <taxon>Magnoliopsida</taxon>
        <taxon>eudicotyledons</taxon>
        <taxon>Gunneridae</taxon>
        <taxon>Pentapetalae</taxon>
        <taxon>rosids</taxon>
        <taxon>fabids</taxon>
        <taxon>Rosales</taxon>
        <taxon>Cannabaceae</taxon>
        <taxon>Cannabis</taxon>
    </lineage>
</organism>
<dbReference type="PANTHER" id="PTHR47723">
    <property type="entry name" value="OS05G0353850 PROTEIN"/>
    <property type="match status" value="1"/>
</dbReference>
<dbReference type="Pfam" id="PF13456">
    <property type="entry name" value="RVT_3"/>
    <property type="match status" value="1"/>
</dbReference>
<dbReference type="InterPro" id="IPR053151">
    <property type="entry name" value="RNase_H-like"/>
</dbReference>
<dbReference type="EMBL" id="JAATIQ010000053">
    <property type="protein sequence ID" value="KAF4392381.1"/>
    <property type="molecule type" value="Genomic_DNA"/>
</dbReference>
<dbReference type="GO" id="GO:0004523">
    <property type="term" value="F:RNA-DNA hybrid ribonuclease activity"/>
    <property type="evidence" value="ECO:0007669"/>
    <property type="project" value="InterPro"/>
</dbReference>
<dbReference type="SUPFAM" id="SSF53098">
    <property type="entry name" value="Ribonuclease H-like"/>
    <property type="match status" value="1"/>
</dbReference>
<gene>
    <name evidence="2" type="ORF">G4B88_005340</name>
</gene>
<name>A0A7J6HBT2_CANSA</name>
<sequence length="499" mass="56058">MGIEPALPPTHTHSYIRSNKLTLVGSITRRVGNEERIMTFSKNDTFIFCEANKENVLEVKRCLEMYCRNSGQCVNSHKSAVVFSDNVDMGIRGEIKGLLGFRDLNREDNAPNSNLWSYGARSIMATRDFIRDESCFAIGNGELVDIWHSPWLPGYGWERYVASFNPRICEKGVRVSSLLIPGSGEWNREALESWFFPSMVRDALEVPRLSMTAKDELFWEAAPDEDSASHLFFHCDVAVQVWRSGPWGFCSDSMVFGDNLELVKWLLHPTGTPLGENDLVRFTIYVISLCFVLWRVRNSSFHEGLSPMVSKIQQEISSLVADYSLDRPSSLEMQGSIPAVAEANWRGLWTDVNVFVDAAIREEFGIVAILVLDRSGTVIEAVTAKRKVPTPFVAELEAFYSGCCRILQSGWENATIFSDCQTLVKSLAAGPSPEWRACGLFEATRNLLARLSHCQYRWIPRCLNSGAHCLAAWAADHSSFKFFTSREVAPFVATMNHGC</sequence>
<keyword evidence="3" id="KW-1185">Reference proteome</keyword>